<sequence length="1055" mass="116085">MTFHFRTLKHFKMVATSQKCQNDGISWNGTCTCPAFIDGDHCENIKCQRFSIKDKNRCVCAPGWYGRYCGIRGCRPMVKKNVDISQRSFIIVFNTKKSMQPVLDTLKANLAAVFDNIVKTASGSKDDWIANFIFYGFNTKNNKTTLTKFIANSRAEFLTNLNTVQLIDTNEPQPIMTAVRDAQQLYTRMRAFSIVLVFSDAVASDATPESSSVTVPSPEQQAFQISLLWRSKVSYVLTLPSGGDTSGDKFDVFRRVTRSSHGDLFLVNPNAVSEVLLKVISKFYVPEDIAAGYGATGDLQLQLNKDSAADLAFVLLTIDTTNANNNLPSVQGLTPISTGPSYSFYSLTGSSLSLKSSGGGGSYNYRVFLQSRETLFFDFNSDVLIDVGNGIVHNGVNMTATALFVGFGGVTNTSYSIYTPSMAPVRGELFAQLRPQLDCTYPYLFDKWVTSDPTLACPPGPITQVHTVYLGNQKKIRVLPGYCATIAHDQPMGGENEQRPLSVKHKSPARNDATYFCDSTNVNAIGDPRQTEFKQIVFILECRSSNKPTFDRLAASIRNITSAALDTLPVYNRYFSLITFDDQGVDVLLSTHEVDRFNEDFGSAVQSITYSANVVSSRAIEAVYKAQKIALFPPTAVFLFTSEDSQNVQNYSGRHWDTVDKDTQVNLVSIGKDSSPDIFAVNPQLRLLQRQSNGRLLHLVNGASLDLSSLLSPSIYATALSLDFTKQDCVASAAGTDFVVEKNADKVVIEVYGKQVKAPDSIAIYDDTQKKVQISDSITFSDDDVVIITLVKPQNGHWGMSVKTSSGGCAVQVRHVSSYAVVLGFVSNPNDDFATTQIFSQRETGTFTVSNYLTIRVSQNESVVAIPPSRIDIATIDVTSFPQPNDLRNLTLVTRDLSTCAYQYVSSPVELPKVALTKITVVALSDDTVPITLLQRIFYFYQHFPVDKSVCNGGAVKDSGECDCPTRYTGEYCYDRICAQGATLSLGICSCRPGFLGDFCEIELLNSSNSTTSIPTTAVPTTRSQLPTTTRASSQLTPIFIYFIYFFITFRIFSN</sequence>
<evidence type="ECO:0000259" key="3">
    <source>
        <dbReference type="PROSITE" id="PS50026"/>
    </source>
</evidence>
<keyword evidence="1" id="KW-0245">EGF-like domain</keyword>
<feature type="domain" description="EGF-like" evidence="3">
    <location>
        <begin position="38"/>
        <end position="70"/>
    </location>
</feature>
<protein>
    <recommendedName>
        <fullName evidence="3">EGF-like domain-containing protein</fullName>
    </recommendedName>
</protein>
<dbReference type="PROSITE" id="PS01186">
    <property type="entry name" value="EGF_2"/>
    <property type="match status" value="1"/>
</dbReference>
<dbReference type="EMBL" id="CAJGYM010000140">
    <property type="protein sequence ID" value="CAD6198854.1"/>
    <property type="molecule type" value="Genomic_DNA"/>
</dbReference>
<feature type="disulfide bond" evidence="1">
    <location>
        <begin position="60"/>
        <end position="69"/>
    </location>
</feature>
<evidence type="ECO:0000256" key="1">
    <source>
        <dbReference type="PROSITE-ProRule" id="PRU00076"/>
    </source>
</evidence>
<dbReference type="OrthoDB" id="5851513at2759"/>
<reference evidence="4" key="1">
    <citation type="submission" date="2020-10" db="EMBL/GenBank/DDBJ databases">
        <authorList>
            <person name="Kikuchi T."/>
        </authorList>
    </citation>
    <scope>NUCLEOTIDE SEQUENCE</scope>
    <source>
        <strain evidence="4">NKZ352</strain>
    </source>
</reference>
<dbReference type="InterPro" id="IPR000742">
    <property type="entry name" value="EGF"/>
</dbReference>
<keyword evidence="2" id="KW-0812">Transmembrane</keyword>
<dbReference type="InterPro" id="IPR053295">
    <property type="entry name" value="Innate_immunity_reg"/>
</dbReference>
<comment type="caution">
    <text evidence="4">The sequence shown here is derived from an EMBL/GenBank/DDBJ whole genome shotgun (WGS) entry which is preliminary data.</text>
</comment>
<proteinExistence type="predicted"/>
<dbReference type="Gene3D" id="2.10.25.10">
    <property type="entry name" value="Laminin"/>
    <property type="match status" value="2"/>
</dbReference>
<keyword evidence="2" id="KW-0472">Membrane</keyword>
<feature type="transmembrane region" description="Helical" evidence="2">
    <location>
        <begin position="1036"/>
        <end position="1053"/>
    </location>
</feature>
<dbReference type="AlphaFoldDB" id="A0A8S1HZC4"/>
<dbReference type="PANTHER" id="PTHR47324:SF4">
    <property type="entry name" value="EGF-LIKE DOMAIN-CONTAINING PROTEIN"/>
    <property type="match status" value="1"/>
</dbReference>
<dbReference type="PANTHER" id="PTHR47324">
    <property type="entry name" value="PROTEIN IRG-7-RELATED"/>
    <property type="match status" value="1"/>
</dbReference>
<comment type="caution">
    <text evidence="1">Lacks conserved residue(s) required for the propagation of feature annotation.</text>
</comment>
<dbReference type="InterPro" id="IPR009030">
    <property type="entry name" value="Growth_fac_rcpt_cys_sf"/>
</dbReference>
<dbReference type="PROSITE" id="PS00022">
    <property type="entry name" value="EGF_1"/>
    <property type="match status" value="1"/>
</dbReference>
<gene>
    <name evidence="4" type="ORF">CAUJ_LOCUS14759</name>
</gene>
<evidence type="ECO:0000256" key="2">
    <source>
        <dbReference type="SAM" id="Phobius"/>
    </source>
</evidence>
<organism evidence="4 5">
    <name type="scientific">Caenorhabditis auriculariae</name>
    <dbReference type="NCBI Taxonomy" id="2777116"/>
    <lineage>
        <taxon>Eukaryota</taxon>
        <taxon>Metazoa</taxon>
        <taxon>Ecdysozoa</taxon>
        <taxon>Nematoda</taxon>
        <taxon>Chromadorea</taxon>
        <taxon>Rhabditida</taxon>
        <taxon>Rhabditina</taxon>
        <taxon>Rhabditomorpha</taxon>
        <taxon>Rhabditoidea</taxon>
        <taxon>Rhabditidae</taxon>
        <taxon>Peloderinae</taxon>
        <taxon>Caenorhabditis</taxon>
    </lineage>
</organism>
<dbReference type="PROSITE" id="PS50026">
    <property type="entry name" value="EGF_3"/>
    <property type="match status" value="1"/>
</dbReference>
<evidence type="ECO:0000313" key="5">
    <source>
        <dbReference type="Proteomes" id="UP000835052"/>
    </source>
</evidence>
<name>A0A8S1HZC4_9PELO</name>
<keyword evidence="1" id="KW-1015">Disulfide bond</keyword>
<keyword evidence="5" id="KW-1185">Reference proteome</keyword>
<dbReference type="SUPFAM" id="SSF57184">
    <property type="entry name" value="Growth factor receptor domain"/>
    <property type="match status" value="1"/>
</dbReference>
<dbReference type="Proteomes" id="UP000835052">
    <property type="component" value="Unassembled WGS sequence"/>
</dbReference>
<accession>A0A8S1HZC4</accession>
<evidence type="ECO:0000313" key="4">
    <source>
        <dbReference type="EMBL" id="CAD6198854.1"/>
    </source>
</evidence>
<keyword evidence="2" id="KW-1133">Transmembrane helix</keyword>